<dbReference type="RefSeq" id="WP_153821390.1">
    <property type="nucleotide sequence ID" value="NZ_WJIE01000006.1"/>
</dbReference>
<feature type="transmembrane region" description="Helical" evidence="2">
    <location>
        <begin position="498"/>
        <end position="519"/>
    </location>
</feature>
<accession>A0A6N7PRJ7</accession>
<reference evidence="4 5" key="1">
    <citation type="submission" date="2019-10" db="EMBL/GenBank/DDBJ databases">
        <title>A soil myxobacterium in the family Polyangiaceae.</title>
        <authorList>
            <person name="Li Y."/>
            <person name="Wang J."/>
        </authorList>
    </citation>
    <scope>NUCLEOTIDE SEQUENCE [LARGE SCALE GENOMIC DNA]</scope>
    <source>
        <strain evidence="4 5">DSM 14734</strain>
    </source>
</reference>
<feature type="compositionally biased region" description="Low complexity" evidence="1">
    <location>
        <begin position="540"/>
        <end position="552"/>
    </location>
</feature>
<dbReference type="EMBL" id="WJIE01000006">
    <property type="protein sequence ID" value="MRG94549.1"/>
    <property type="molecule type" value="Genomic_DNA"/>
</dbReference>
<proteinExistence type="predicted"/>
<feature type="region of interest" description="Disordered" evidence="1">
    <location>
        <begin position="122"/>
        <end position="165"/>
    </location>
</feature>
<dbReference type="SUPFAM" id="SSF48371">
    <property type="entry name" value="ARM repeat"/>
    <property type="match status" value="1"/>
</dbReference>
<dbReference type="AlphaFoldDB" id="A0A6N7PRJ7"/>
<evidence type="ECO:0000256" key="3">
    <source>
        <dbReference type="SAM" id="SignalP"/>
    </source>
</evidence>
<sequence length="552" mass="59931">MNHFSKLASSFVLVSALALVPLHAFAAGEIAAPSASAAAAPAAPASLPELPKLQPIVLQEPDPAALQELDRVLERLTTGDPRAKETARVAIAEVTPSVVPAVRARVQELRAGLDRKEAQGLLDDARKAGRKSLREKEKAQKGDKAGKDTKASKKASKSKADKDKDDDGDWLEFVLANPKPKNESWRDLVRLLVMERMLTAAGTTPAVRELLQMYSYFGELLRIDLQRQIGKLRDSAVPALIEGRQHDAKIVQRFASKQLDLLGRAIPGEAVGVNDPLVLADILRAYGRTRDVDAVRVILSFSNSERIQLREAAREAIVAIGEPGIWQLRDAYLNQTGNKAPREFTWDRIARELFGMFDRARMAEVYKLMDEGAAHAAASRWAEATSAFDKVLARSPVFERRKEMAPAYVAHAKTLEEKEPAAALEMLRKALRLDPKGEGARKVEAEIAYLEGVTLIAKGTPDKFPLTKAIELDPTNERAKQALAALEQERIEPQKSFLHRYVAAGGVGLFALIAMIFLARRKPDAGSSAEGPPAGGNPGGSSSPEAPVAGAD</sequence>
<organism evidence="4 5">
    <name type="scientific">Polyangium spumosum</name>
    <dbReference type="NCBI Taxonomy" id="889282"/>
    <lineage>
        <taxon>Bacteria</taxon>
        <taxon>Pseudomonadati</taxon>
        <taxon>Myxococcota</taxon>
        <taxon>Polyangia</taxon>
        <taxon>Polyangiales</taxon>
        <taxon>Polyangiaceae</taxon>
        <taxon>Polyangium</taxon>
    </lineage>
</organism>
<dbReference type="Gene3D" id="1.25.40.10">
    <property type="entry name" value="Tetratricopeptide repeat domain"/>
    <property type="match status" value="1"/>
</dbReference>
<dbReference type="Proteomes" id="UP000440224">
    <property type="component" value="Unassembled WGS sequence"/>
</dbReference>
<evidence type="ECO:0000256" key="1">
    <source>
        <dbReference type="SAM" id="MobiDB-lite"/>
    </source>
</evidence>
<gene>
    <name evidence="4" type="ORF">GF068_21880</name>
</gene>
<feature type="compositionally biased region" description="Basic and acidic residues" evidence="1">
    <location>
        <begin position="122"/>
        <end position="151"/>
    </location>
</feature>
<keyword evidence="3" id="KW-0732">Signal</keyword>
<keyword evidence="5" id="KW-1185">Reference proteome</keyword>
<evidence type="ECO:0000256" key="2">
    <source>
        <dbReference type="SAM" id="Phobius"/>
    </source>
</evidence>
<keyword evidence="2" id="KW-1133">Transmembrane helix</keyword>
<feature type="region of interest" description="Disordered" evidence="1">
    <location>
        <begin position="523"/>
        <end position="552"/>
    </location>
</feature>
<dbReference type="InterPro" id="IPR016024">
    <property type="entry name" value="ARM-type_fold"/>
</dbReference>
<evidence type="ECO:0000313" key="4">
    <source>
        <dbReference type="EMBL" id="MRG94549.1"/>
    </source>
</evidence>
<protein>
    <recommendedName>
        <fullName evidence="6">Tetratricopeptide repeat protein</fullName>
    </recommendedName>
</protein>
<keyword evidence="2" id="KW-0812">Transmembrane</keyword>
<evidence type="ECO:0008006" key="6">
    <source>
        <dbReference type="Google" id="ProtNLM"/>
    </source>
</evidence>
<feature type="signal peptide" evidence="3">
    <location>
        <begin position="1"/>
        <end position="26"/>
    </location>
</feature>
<name>A0A6N7PRJ7_9BACT</name>
<comment type="caution">
    <text evidence="4">The sequence shown here is derived from an EMBL/GenBank/DDBJ whole genome shotgun (WGS) entry which is preliminary data.</text>
</comment>
<keyword evidence="2" id="KW-0472">Membrane</keyword>
<feature type="chain" id="PRO_5026734153" description="Tetratricopeptide repeat protein" evidence="3">
    <location>
        <begin position="27"/>
        <end position="552"/>
    </location>
</feature>
<dbReference type="OrthoDB" id="5518277at2"/>
<evidence type="ECO:0000313" key="5">
    <source>
        <dbReference type="Proteomes" id="UP000440224"/>
    </source>
</evidence>
<dbReference type="SUPFAM" id="SSF48452">
    <property type="entry name" value="TPR-like"/>
    <property type="match status" value="1"/>
</dbReference>
<dbReference type="InterPro" id="IPR011990">
    <property type="entry name" value="TPR-like_helical_dom_sf"/>
</dbReference>